<dbReference type="SUPFAM" id="SSF56655">
    <property type="entry name" value="Carbohydrate phosphatase"/>
    <property type="match status" value="1"/>
</dbReference>
<feature type="binding site" evidence="9">
    <location>
        <position position="85"/>
    </location>
    <ligand>
        <name>Mn(2+)</name>
        <dbReference type="ChEBI" id="CHEBI:29035"/>
        <label>2</label>
    </ligand>
</feature>
<evidence type="ECO:0000313" key="11">
    <source>
        <dbReference type="Proteomes" id="UP000579136"/>
    </source>
</evidence>
<dbReference type="Proteomes" id="UP000579136">
    <property type="component" value="Unassembled WGS sequence"/>
</dbReference>
<evidence type="ECO:0000256" key="5">
    <source>
        <dbReference type="ARBA" id="ARBA00023211"/>
    </source>
</evidence>
<dbReference type="InterPro" id="IPR004464">
    <property type="entry name" value="FBPase_class-2/SBPase"/>
</dbReference>
<dbReference type="PIRSF" id="PIRSF004532">
    <property type="entry name" value="GlpX"/>
    <property type="match status" value="1"/>
</dbReference>
<dbReference type="Gene3D" id="3.40.190.90">
    <property type="match status" value="1"/>
</dbReference>
<keyword evidence="5 9" id="KW-0464">Manganese</keyword>
<evidence type="ECO:0000256" key="7">
    <source>
        <dbReference type="ARBA" id="ARBA00024331"/>
    </source>
</evidence>
<comment type="similarity">
    <text evidence="2 8">Belongs to the FBPase class 2 family.</text>
</comment>
<dbReference type="RefSeq" id="WP_183673896.1">
    <property type="nucleotide sequence ID" value="NZ_CBCRYX010000007.1"/>
</dbReference>
<dbReference type="GO" id="GO:0042132">
    <property type="term" value="F:fructose 1,6-bisphosphate 1-phosphatase activity"/>
    <property type="evidence" value="ECO:0007669"/>
    <property type="project" value="UniProtKB-EC"/>
</dbReference>
<dbReference type="Gene3D" id="3.30.540.10">
    <property type="entry name" value="Fructose-1,6-Bisphosphatase, subunit A, domain 1"/>
    <property type="match status" value="1"/>
</dbReference>
<keyword evidence="3 9" id="KW-0479">Metal-binding</keyword>
<evidence type="ECO:0000256" key="2">
    <source>
        <dbReference type="ARBA" id="ARBA00008989"/>
    </source>
</evidence>
<dbReference type="GO" id="GO:0030388">
    <property type="term" value="P:fructose 1,6-bisphosphate metabolic process"/>
    <property type="evidence" value="ECO:0007669"/>
    <property type="project" value="TreeGrafter"/>
</dbReference>
<evidence type="ECO:0000256" key="6">
    <source>
        <dbReference type="ARBA" id="ARBA00023277"/>
    </source>
</evidence>
<proteinExistence type="inferred from homology"/>
<dbReference type="GO" id="GO:0005829">
    <property type="term" value="C:cytosol"/>
    <property type="evidence" value="ECO:0007669"/>
    <property type="project" value="TreeGrafter"/>
</dbReference>
<dbReference type="GO" id="GO:0006094">
    <property type="term" value="P:gluconeogenesis"/>
    <property type="evidence" value="ECO:0007669"/>
    <property type="project" value="InterPro"/>
</dbReference>
<dbReference type="PANTHER" id="PTHR30447:SF0">
    <property type="entry name" value="FRUCTOSE-1,6-BISPHOSPHATASE 1 CLASS 2-RELATED"/>
    <property type="match status" value="1"/>
</dbReference>
<comment type="pathway">
    <text evidence="7">Carbohydrate biosynthesis.</text>
</comment>
<evidence type="ECO:0000256" key="1">
    <source>
        <dbReference type="ARBA" id="ARBA00001273"/>
    </source>
</evidence>
<dbReference type="NCBIfam" id="TIGR00330">
    <property type="entry name" value="glpX"/>
    <property type="match status" value="1"/>
</dbReference>
<evidence type="ECO:0000256" key="9">
    <source>
        <dbReference type="PIRSR" id="PIRSR004532-1"/>
    </source>
</evidence>
<dbReference type="GO" id="GO:0006071">
    <property type="term" value="P:glycerol metabolic process"/>
    <property type="evidence" value="ECO:0007669"/>
    <property type="project" value="InterPro"/>
</dbReference>
<reference evidence="10 11" key="1">
    <citation type="submission" date="2020-08" db="EMBL/GenBank/DDBJ databases">
        <title>Genomic Encyclopedia of Type Strains, Phase IV (KMG-IV): sequencing the most valuable type-strain genomes for metagenomic binning, comparative biology and taxonomic classification.</title>
        <authorList>
            <person name="Goeker M."/>
        </authorList>
    </citation>
    <scope>NUCLEOTIDE SEQUENCE [LARGE SCALE GENOMIC DNA]</scope>
    <source>
        <strain evidence="10 11">DSM 19163</strain>
    </source>
</reference>
<dbReference type="GO" id="GO:0046872">
    <property type="term" value="F:metal ion binding"/>
    <property type="evidence" value="ECO:0007669"/>
    <property type="project" value="UniProtKB-KW"/>
</dbReference>
<keyword evidence="11" id="KW-1185">Reference proteome</keyword>
<dbReference type="EMBL" id="JACHHF010000004">
    <property type="protein sequence ID" value="MBB5176039.1"/>
    <property type="molecule type" value="Genomic_DNA"/>
</dbReference>
<dbReference type="PANTHER" id="PTHR30447">
    <property type="entry name" value="FRUCTOSE-1,6-BISPHOSPHATASE CLASS 2"/>
    <property type="match status" value="1"/>
</dbReference>
<organism evidence="10 11">
    <name type="scientific">Nosocomiicoccus ampullae</name>
    <dbReference type="NCBI Taxonomy" id="489910"/>
    <lineage>
        <taxon>Bacteria</taxon>
        <taxon>Bacillati</taxon>
        <taxon>Bacillota</taxon>
        <taxon>Bacilli</taxon>
        <taxon>Bacillales</taxon>
        <taxon>Staphylococcaceae</taxon>
        <taxon>Nosocomiicoccus</taxon>
    </lineage>
</organism>
<comment type="cofactor">
    <cofactor evidence="9">
        <name>Mn(2+)</name>
        <dbReference type="ChEBI" id="CHEBI:29035"/>
    </cofactor>
</comment>
<evidence type="ECO:0000256" key="4">
    <source>
        <dbReference type="ARBA" id="ARBA00022801"/>
    </source>
</evidence>
<feature type="binding site" evidence="9">
    <location>
        <position position="57"/>
    </location>
    <ligand>
        <name>Mn(2+)</name>
        <dbReference type="ChEBI" id="CHEBI:29035"/>
        <label>1</label>
    </ligand>
</feature>
<comment type="caution">
    <text evidence="10">The sequence shown here is derived from an EMBL/GenBank/DDBJ whole genome shotgun (WGS) entry which is preliminary data.</text>
</comment>
<keyword evidence="6 8" id="KW-0119">Carbohydrate metabolism</keyword>
<feature type="binding site" evidence="9">
    <location>
        <position position="33"/>
    </location>
    <ligand>
        <name>Mn(2+)</name>
        <dbReference type="ChEBI" id="CHEBI:29035"/>
        <label>1</label>
    </ligand>
</feature>
<feature type="binding site" evidence="9">
    <location>
        <position position="213"/>
    </location>
    <ligand>
        <name>Mn(2+)</name>
        <dbReference type="ChEBI" id="CHEBI:29035"/>
        <label>2</label>
    </ligand>
</feature>
<dbReference type="Pfam" id="PF03320">
    <property type="entry name" value="FBPase_glpX"/>
    <property type="match status" value="1"/>
</dbReference>
<keyword evidence="4 10" id="KW-0378">Hydrolase</keyword>
<protein>
    <recommendedName>
        <fullName evidence="8">Fructose-1,6-bisphosphatase</fullName>
    </recommendedName>
</protein>
<gene>
    <name evidence="10" type="ORF">HNQ45_000923</name>
</gene>
<comment type="catalytic activity">
    <reaction evidence="1">
        <text>beta-D-fructose 1,6-bisphosphate + H2O = beta-D-fructose 6-phosphate + phosphate</text>
        <dbReference type="Rhea" id="RHEA:11064"/>
        <dbReference type="ChEBI" id="CHEBI:15377"/>
        <dbReference type="ChEBI" id="CHEBI:32966"/>
        <dbReference type="ChEBI" id="CHEBI:43474"/>
        <dbReference type="ChEBI" id="CHEBI:57634"/>
        <dbReference type="EC" id="3.1.3.11"/>
    </reaction>
</comment>
<dbReference type="FunFam" id="3.40.190.90:FF:000001">
    <property type="entry name" value="Fructose-1,6-bisphosphatase"/>
    <property type="match status" value="1"/>
</dbReference>
<evidence type="ECO:0000256" key="8">
    <source>
        <dbReference type="PIRNR" id="PIRNR004532"/>
    </source>
</evidence>
<name>A0A9Q2D038_9STAP</name>
<evidence type="ECO:0000256" key="3">
    <source>
        <dbReference type="ARBA" id="ARBA00022723"/>
    </source>
</evidence>
<feature type="binding site" evidence="9">
    <location>
        <position position="88"/>
    </location>
    <ligand>
        <name>Mn(2+)</name>
        <dbReference type="ChEBI" id="CHEBI:29035"/>
        <label>2</label>
    </ligand>
</feature>
<sequence>MERSLSMELVRVTEAAALESAKWVGKGLKNEADDAATTAMRHVFDTIPMNGTVVIGEGEMDEAPMLYIGEELGTKEGPDIDIAVDPLEGTTIVADGGWNALTVIAIADRGNLLHAPDMYMDKIAVGPEAKGLVDLDASVTENVKAVAKAKNKSVEEVTVTLLKRDRNQHIIDEVRELGARIKFVDNGDVAAAINTCFDYTGVDILFGSGGAPEGVLAAVGIKSLGGDFQGRLMPKNDEELARCKEMGVDHEKKFMLEDLVKGDDAIFAATAVTDGELMKGVQFKGDYVNTSSLVMRAKSGTVRFIEGKHSMKKKPKMVVEDK</sequence>
<accession>A0A9Q2D038</accession>
<evidence type="ECO:0000313" key="10">
    <source>
        <dbReference type="EMBL" id="MBB5176039.1"/>
    </source>
</evidence>
<dbReference type="AlphaFoldDB" id="A0A9Q2D038"/>
<dbReference type="CDD" id="cd01516">
    <property type="entry name" value="FBPase_glpX"/>
    <property type="match status" value="1"/>
</dbReference>